<keyword evidence="2" id="KW-1185">Reference proteome</keyword>
<dbReference type="GO" id="GO:0036158">
    <property type="term" value="P:outer dynein arm assembly"/>
    <property type="evidence" value="ECO:0007669"/>
    <property type="project" value="InterPro"/>
</dbReference>
<name>A0AA85KA33_TRIRE</name>
<dbReference type="GO" id="GO:0003341">
    <property type="term" value="P:cilium movement"/>
    <property type="evidence" value="ECO:0007669"/>
    <property type="project" value="InterPro"/>
</dbReference>
<accession>A0AA85KA33</accession>
<dbReference type="GO" id="GO:0035253">
    <property type="term" value="C:ciliary rootlet"/>
    <property type="evidence" value="ECO:0007669"/>
    <property type="project" value="TreeGrafter"/>
</dbReference>
<dbReference type="InterPro" id="IPR033192">
    <property type="entry name" value="ODAD3"/>
</dbReference>
<feature type="coiled-coil region" evidence="1">
    <location>
        <begin position="350"/>
        <end position="423"/>
    </location>
</feature>
<reference evidence="3" key="2">
    <citation type="submission" date="2023-11" db="UniProtKB">
        <authorList>
            <consortium name="WormBaseParasite"/>
        </authorList>
    </citation>
    <scope>IDENTIFICATION</scope>
</reference>
<dbReference type="PANTHER" id="PTHR46518">
    <property type="entry name" value="COILED-COIL DOMAIN-CONTAINING PROTEIN 151"/>
    <property type="match status" value="1"/>
</dbReference>
<reference evidence="2" key="1">
    <citation type="submission" date="2022-06" db="EMBL/GenBank/DDBJ databases">
        <authorList>
            <person name="Berger JAMES D."/>
            <person name="Berger JAMES D."/>
        </authorList>
    </citation>
    <scope>NUCLEOTIDE SEQUENCE [LARGE SCALE GENOMIC DNA]</scope>
</reference>
<keyword evidence="1" id="KW-0175">Coiled coil</keyword>
<protein>
    <submittedName>
        <fullName evidence="3">Uncharacterized protein</fullName>
    </submittedName>
</protein>
<dbReference type="AlphaFoldDB" id="A0AA85KA33"/>
<dbReference type="WBParaSite" id="TREG1_71620.1">
    <property type="protein sequence ID" value="TREG1_71620.1"/>
    <property type="gene ID" value="TREG1_71620"/>
</dbReference>
<dbReference type="GO" id="GO:0036064">
    <property type="term" value="C:ciliary basal body"/>
    <property type="evidence" value="ECO:0007669"/>
    <property type="project" value="TreeGrafter"/>
</dbReference>
<evidence type="ECO:0000256" key="1">
    <source>
        <dbReference type="SAM" id="Coils"/>
    </source>
</evidence>
<dbReference type="GO" id="GO:0097542">
    <property type="term" value="C:ciliary tip"/>
    <property type="evidence" value="ECO:0007669"/>
    <property type="project" value="TreeGrafter"/>
</dbReference>
<organism evidence="2 3">
    <name type="scientific">Trichobilharzia regenti</name>
    <name type="common">Nasal bird schistosome</name>
    <dbReference type="NCBI Taxonomy" id="157069"/>
    <lineage>
        <taxon>Eukaryota</taxon>
        <taxon>Metazoa</taxon>
        <taxon>Spiralia</taxon>
        <taxon>Lophotrochozoa</taxon>
        <taxon>Platyhelminthes</taxon>
        <taxon>Trematoda</taxon>
        <taxon>Digenea</taxon>
        <taxon>Strigeidida</taxon>
        <taxon>Schistosomatoidea</taxon>
        <taxon>Schistosomatidae</taxon>
        <taxon>Trichobilharzia</taxon>
    </lineage>
</organism>
<evidence type="ECO:0000313" key="2">
    <source>
        <dbReference type="Proteomes" id="UP000050795"/>
    </source>
</evidence>
<dbReference type="PANTHER" id="PTHR46518:SF1">
    <property type="entry name" value="OUTER DYNEIN ARM-DOCKING COMPLEX SUBUNIT 3"/>
    <property type="match status" value="1"/>
</dbReference>
<dbReference type="Proteomes" id="UP000050795">
    <property type="component" value="Unassembled WGS sequence"/>
</dbReference>
<sequence>MEDINEVQNNRLVKFHDNLLLKHNDMHHQVTELQYALKLIDGEKRMFNDTTNRHLKNLHRRIRYLRNINQELRKRLANQSQHDGFLVNEIFQNKSLEIPPNKKLTLNDAVEALDDRVLCTVKKLNLLKYQSRYKAEKLKNVENELKLLQDGEIHMNHELRHGNKSLAQVIRIIENKIEKVSMKHEEIQTIGDTYAEIRNKLIQEAPTYFHSVDKLELEIQANYTKLAELKRLYKKAVTTRDAVYSELDRQSQLINAKEDLLKTELINLIKTVENRRSKPIVVKSPMFTEMNEVDEILVVEGEEDDDDDKSEKGKTSLRKIKKQDELEQRLAFYELLFNQIKSITGIDNLKMSLLEKKLSNENELRQLQRKHLRLKKKYTELMMNYSREAYHNMSLQNQLNLMKESHSLKTKQLNEEIQNLQMLQLTLRFSIHQLYYKMLLIVNNREEKYKIDLESNPVDILKKCLDMHAELKKAVENIDQVKDGRIHSVKNEVIKTRDEIRNLLYNRISANTVQVNTMQLDDFKQAENEKHQEDSNAPTREELKRESYLIIHRQIKQTN</sequence>
<proteinExistence type="predicted"/>
<evidence type="ECO:0000313" key="3">
    <source>
        <dbReference type="WBParaSite" id="TREG1_71620.1"/>
    </source>
</evidence>